<proteinExistence type="inferred from homology"/>
<evidence type="ECO:0000256" key="7">
    <source>
        <dbReference type="ARBA" id="ARBA00023040"/>
    </source>
</evidence>
<evidence type="ECO:0000256" key="10">
    <source>
        <dbReference type="ARBA" id="ARBA00023224"/>
    </source>
</evidence>
<dbReference type="InterPro" id="IPR007960">
    <property type="entry name" value="TAS2R"/>
</dbReference>
<evidence type="ECO:0000256" key="3">
    <source>
        <dbReference type="ARBA" id="ARBA00022480"/>
    </source>
</evidence>
<comment type="caution">
    <text evidence="13">The sequence shown here is derived from an EMBL/GenBank/DDBJ whole genome shotgun (WGS) entry which is preliminary data.</text>
</comment>
<evidence type="ECO:0000256" key="11">
    <source>
        <dbReference type="RuleBase" id="RU004423"/>
    </source>
</evidence>
<keyword evidence="8 12" id="KW-0472">Membrane</keyword>
<accession>A0A8J6BJB0</accession>
<dbReference type="AlphaFoldDB" id="A0A8J6BJB0"/>
<evidence type="ECO:0000256" key="9">
    <source>
        <dbReference type="ARBA" id="ARBA00023170"/>
    </source>
</evidence>
<evidence type="ECO:0008006" key="15">
    <source>
        <dbReference type="Google" id="ProtNLM"/>
    </source>
</evidence>
<dbReference type="GO" id="GO:0033038">
    <property type="term" value="F:bitter taste receptor activity"/>
    <property type="evidence" value="ECO:0007669"/>
    <property type="project" value="InterPro"/>
</dbReference>
<keyword evidence="4" id="KW-0716">Sensory transduction</keyword>
<dbReference type="PANTHER" id="PTHR11394">
    <property type="entry name" value="TASTE RECEPTOR TYPE 2"/>
    <property type="match status" value="1"/>
</dbReference>
<dbReference type="EMBL" id="WNTK01004091">
    <property type="protein sequence ID" value="KAG9464655.1"/>
    <property type="molecule type" value="Genomic_DNA"/>
</dbReference>
<feature type="transmembrane region" description="Helical" evidence="12">
    <location>
        <begin position="132"/>
        <end position="155"/>
    </location>
</feature>
<feature type="transmembrane region" description="Helical" evidence="12">
    <location>
        <begin position="175"/>
        <end position="199"/>
    </location>
</feature>
<feature type="transmembrane region" description="Helical" evidence="12">
    <location>
        <begin position="57"/>
        <end position="76"/>
    </location>
</feature>
<evidence type="ECO:0000256" key="12">
    <source>
        <dbReference type="SAM" id="Phobius"/>
    </source>
</evidence>
<evidence type="ECO:0000256" key="1">
    <source>
        <dbReference type="ARBA" id="ARBA00004141"/>
    </source>
</evidence>
<keyword evidence="14" id="KW-1185">Reference proteome</keyword>
<evidence type="ECO:0000256" key="5">
    <source>
        <dbReference type="ARBA" id="ARBA00022692"/>
    </source>
</evidence>
<comment type="similarity">
    <text evidence="2 11">Belongs to the G-protein coupled receptor T2R family.</text>
</comment>
<protein>
    <recommendedName>
        <fullName evidence="15">Taste receptor type 2</fullName>
    </recommendedName>
</protein>
<evidence type="ECO:0000256" key="8">
    <source>
        <dbReference type="ARBA" id="ARBA00023136"/>
    </source>
</evidence>
<evidence type="ECO:0000313" key="13">
    <source>
        <dbReference type="EMBL" id="KAG9464655.1"/>
    </source>
</evidence>
<feature type="transmembrane region" description="Helical" evidence="12">
    <location>
        <begin position="12"/>
        <end position="36"/>
    </location>
</feature>
<evidence type="ECO:0000313" key="14">
    <source>
        <dbReference type="Proteomes" id="UP000770717"/>
    </source>
</evidence>
<dbReference type="Proteomes" id="UP000770717">
    <property type="component" value="Unassembled WGS sequence"/>
</dbReference>
<keyword evidence="10" id="KW-0807">Transducer</keyword>
<dbReference type="Pfam" id="PF05296">
    <property type="entry name" value="TAS2R"/>
    <property type="match status" value="1"/>
</dbReference>
<keyword evidence="6 12" id="KW-1133">Transmembrane helix</keyword>
<evidence type="ECO:0000256" key="6">
    <source>
        <dbReference type="ARBA" id="ARBA00022989"/>
    </source>
</evidence>
<keyword evidence="5 12" id="KW-0812">Transmembrane</keyword>
<dbReference type="GO" id="GO:0004930">
    <property type="term" value="F:G protein-coupled receptor activity"/>
    <property type="evidence" value="ECO:0007669"/>
    <property type="project" value="UniProtKB-KW"/>
</dbReference>
<name>A0A8J6BJB0_ELECQ</name>
<dbReference type="SUPFAM" id="SSF81321">
    <property type="entry name" value="Family A G protein-coupled receptor-like"/>
    <property type="match status" value="1"/>
</dbReference>
<dbReference type="GO" id="GO:0016020">
    <property type="term" value="C:membrane"/>
    <property type="evidence" value="ECO:0007669"/>
    <property type="project" value="UniProtKB-SubCell"/>
</dbReference>
<dbReference type="OrthoDB" id="8876749at2759"/>
<sequence length="222" mass="24787">MAASSIIIGNQVLSLAAGLSFLAGFLINVFIVAVNISEWKKGRPVSTSDKVITSLGISRLIFQVSCLLMLILDGYFNRLSSLFVLLVMLTSDTSSIWFFTLLSVVFCLKISTLQNAFFLWLKIFVLNRVSHLIMASLMVSVSYALLFSLMTNLAIANNSTQETNNNVYMGLHISVLIFPTTGPLLINFMSSVLLIIYLCDHMTRMRSESNRTSHLDTYYKTI</sequence>
<evidence type="ECO:0000256" key="4">
    <source>
        <dbReference type="ARBA" id="ARBA00022606"/>
    </source>
</evidence>
<organism evidence="13 14">
    <name type="scientific">Eleutherodactylus coqui</name>
    <name type="common">Puerto Rican coqui</name>
    <dbReference type="NCBI Taxonomy" id="57060"/>
    <lineage>
        <taxon>Eukaryota</taxon>
        <taxon>Metazoa</taxon>
        <taxon>Chordata</taxon>
        <taxon>Craniata</taxon>
        <taxon>Vertebrata</taxon>
        <taxon>Euteleostomi</taxon>
        <taxon>Amphibia</taxon>
        <taxon>Batrachia</taxon>
        <taxon>Anura</taxon>
        <taxon>Neobatrachia</taxon>
        <taxon>Hyloidea</taxon>
        <taxon>Eleutherodactylidae</taxon>
        <taxon>Eleutherodactylinae</taxon>
        <taxon>Eleutherodactylus</taxon>
        <taxon>Eleutherodactylus</taxon>
    </lineage>
</organism>
<keyword evidence="3" id="KW-0919">Taste</keyword>
<evidence type="ECO:0000256" key="2">
    <source>
        <dbReference type="ARBA" id="ARBA00007376"/>
    </source>
</evidence>
<comment type="subcellular location">
    <subcellularLocation>
        <location evidence="1">Membrane</location>
        <topology evidence="1">Multi-pass membrane protein</topology>
    </subcellularLocation>
</comment>
<dbReference type="PANTHER" id="PTHR11394:SF55">
    <property type="entry name" value="TASTE RECEPTOR TYPE 2 MEMBER 4"/>
    <property type="match status" value="1"/>
</dbReference>
<feature type="transmembrane region" description="Helical" evidence="12">
    <location>
        <begin position="96"/>
        <end position="120"/>
    </location>
</feature>
<keyword evidence="9" id="KW-0675">Receptor</keyword>
<reference evidence="13" key="1">
    <citation type="thesis" date="2020" institute="ProQuest LLC" country="789 East Eisenhower Parkway, Ann Arbor, MI, USA">
        <title>Comparative Genomics and Chromosome Evolution.</title>
        <authorList>
            <person name="Mudd A.B."/>
        </authorList>
    </citation>
    <scope>NUCLEOTIDE SEQUENCE</scope>
    <source>
        <strain evidence="13">HN-11 Male</strain>
        <tissue evidence="13">Kidney and liver</tissue>
    </source>
</reference>
<gene>
    <name evidence="13" type="ORF">GDO78_019582</name>
</gene>
<keyword evidence="7" id="KW-0297">G-protein coupled receptor</keyword>